<accession>A0A9N9SE21</accession>
<evidence type="ECO:0000256" key="1">
    <source>
        <dbReference type="SAM" id="MobiDB-lite"/>
    </source>
</evidence>
<reference evidence="2" key="1">
    <citation type="submission" date="2022-01" db="EMBL/GenBank/DDBJ databases">
        <authorList>
            <person name="King R."/>
        </authorList>
    </citation>
    <scope>NUCLEOTIDE SEQUENCE</scope>
</reference>
<evidence type="ECO:0000313" key="3">
    <source>
        <dbReference type="Proteomes" id="UP001153737"/>
    </source>
</evidence>
<feature type="region of interest" description="Disordered" evidence="1">
    <location>
        <begin position="207"/>
        <end position="248"/>
    </location>
</feature>
<name>A0A9N9SE21_PHACE</name>
<sequence length="248" mass="28235">MLLHSIQKRAIRLMVERQKLWKFLTKEIFPRTKVEIEFNSYRDSLFSLGTLLLHNRNLFLSSPLAVENRFWSIGFSDDSTLHTVFLSRAPIPARQIRNERGRNVDNINMDLATILEWGSNNLVDSNAKKTQACLFSRKANLTLLMIYEAQIRSVLEYCSHIWSEAPKHTLKLLDSIQWARPRSQTNSLLWNTVEKLAIWLNEHASEEEETATTDRTIAATTAPADATSGAPIADASVWGSSRSGGKHR</sequence>
<feature type="compositionally biased region" description="Low complexity" evidence="1">
    <location>
        <begin position="213"/>
        <end position="227"/>
    </location>
</feature>
<proteinExistence type="predicted"/>
<protein>
    <submittedName>
        <fullName evidence="2">Uncharacterized protein</fullName>
    </submittedName>
</protein>
<keyword evidence="3" id="KW-1185">Reference proteome</keyword>
<dbReference type="AlphaFoldDB" id="A0A9N9SE21"/>
<dbReference type="OrthoDB" id="7480422at2759"/>
<dbReference type="Proteomes" id="UP001153737">
    <property type="component" value="Chromosome 3"/>
</dbReference>
<feature type="compositionally biased region" description="Polar residues" evidence="1">
    <location>
        <begin position="238"/>
        <end position="248"/>
    </location>
</feature>
<evidence type="ECO:0000313" key="2">
    <source>
        <dbReference type="EMBL" id="CAG9819572.1"/>
    </source>
</evidence>
<organism evidence="2 3">
    <name type="scientific">Phaedon cochleariae</name>
    <name type="common">Mustard beetle</name>
    <dbReference type="NCBI Taxonomy" id="80249"/>
    <lineage>
        <taxon>Eukaryota</taxon>
        <taxon>Metazoa</taxon>
        <taxon>Ecdysozoa</taxon>
        <taxon>Arthropoda</taxon>
        <taxon>Hexapoda</taxon>
        <taxon>Insecta</taxon>
        <taxon>Pterygota</taxon>
        <taxon>Neoptera</taxon>
        <taxon>Endopterygota</taxon>
        <taxon>Coleoptera</taxon>
        <taxon>Polyphaga</taxon>
        <taxon>Cucujiformia</taxon>
        <taxon>Chrysomeloidea</taxon>
        <taxon>Chrysomelidae</taxon>
        <taxon>Chrysomelinae</taxon>
        <taxon>Chrysomelini</taxon>
        <taxon>Phaedon</taxon>
    </lineage>
</organism>
<gene>
    <name evidence="2" type="ORF">PHAECO_LOCUS7244</name>
</gene>
<dbReference type="EMBL" id="OU896709">
    <property type="protein sequence ID" value="CAG9819572.1"/>
    <property type="molecule type" value="Genomic_DNA"/>
</dbReference>
<reference evidence="2" key="2">
    <citation type="submission" date="2022-10" db="EMBL/GenBank/DDBJ databases">
        <authorList>
            <consortium name="ENA_rothamsted_submissions"/>
            <consortium name="culmorum"/>
            <person name="King R."/>
        </authorList>
    </citation>
    <scope>NUCLEOTIDE SEQUENCE</scope>
</reference>